<dbReference type="InterPro" id="IPR004457">
    <property type="entry name" value="Znf_ZPR1"/>
</dbReference>
<evidence type="ECO:0000256" key="4">
    <source>
        <dbReference type="ARBA" id="ARBA00022833"/>
    </source>
</evidence>
<keyword evidence="2" id="KW-0479">Metal-binding</keyword>
<feature type="domain" description="Zinc finger ZPR1-type" evidence="5">
    <location>
        <begin position="7"/>
        <end position="134"/>
    </location>
</feature>
<dbReference type="AlphaFoldDB" id="A0A3M7L1Z8"/>
<evidence type="ECO:0000256" key="3">
    <source>
        <dbReference type="ARBA" id="ARBA00022771"/>
    </source>
</evidence>
<dbReference type="InterPro" id="IPR056180">
    <property type="entry name" value="ZPR1_jr_dom"/>
</dbReference>
<dbReference type="Pfam" id="PF22794">
    <property type="entry name" value="jr-ZPR1"/>
    <property type="match status" value="1"/>
</dbReference>
<proteinExistence type="inferred from homology"/>
<dbReference type="SMART" id="SM00709">
    <property type="entry name" value="Zpr1"/>
    <property type="match status" value="1"/>
</dbReference>
<evidence type="ECO:0000313" key="6">
    <source>
        <dbReference type="EMBL" id="RMZ56738.1"/>
    </source>
</evidence>
<dbReference type="EMBL" id="QOKY01000135">
    <property type="protein sequence ID" value="RMZ56738.1"/>
    <property type="molecule type" value="Genomic_DNA"/>
</dbReference>
<protein>
    <recommendedName>
        <fullName evidence="5">Zinc finger ZPR1-type domain-containing protein</fullName>
    </recommendedName>
</protein>
<gene>
    <name evidence="6" type="ORF">APUTEX25_002827</name>
</gene>
<evidence type="ECO:0000313" key="7">
    <source>
        <dbReference type="Proteomes" id="UP000279271"/>
    </source>
</evidence>
<feature type="non-terminal residue" evidence="6">
    <location>
        <position position="1"/>
    </location>
</feature>
<sequence>DSTFLYGTHRSKQVQFVGQYDPRGVTCRLEVGGAADLDRMLIKSENATISIPELEFEILGSNTPCLGLTRGDVSSVRDVLLTSITNLQMNQHERAPETAEAIESFLTELQKLTEGQQPFTLVMDDPSGNSYIETTGDGDAALTVEQYERSVRQALAIGLPVQEELEENTLETVIQRRMEDPKERRDRAEARLRHAKAAADATKRNLGYPTKNWGFWRSDKMSAHYETNANPAVKRMLGRAVPEV</sequence>
<reference evidence="7" key="1">
    <citation type="journal article" date="2018" name="Algal Res.">
        <title>Characterization of plant carbon substrate utilization by Auxenochlorella protothecoides.</title>
        <authorList>
            <person name="Vogler B.W."/>
            <person name="Starkenburg S.R."/>
            <person name="Sudasinghe N."/>
            <person name="Schambach J.Y."/>
            <person name="Rollin J.A."/>
            <person name="Pattathil S."/>
            <person name="Barry A.N."/>
        </authorList>
    </citation>
    <scope>NUCLEOTIDE SEQUENCE [LARGE SCALE GENOMIC DNA]</scope>
    <source>
        <strain evidence="7">UTEX 25</strain>
    </source>
</reference>
<comment type="caution">
    <text evidence="6">The sequence shown here is derived from an EMBL/GenBank/DDBJ whole genome shotgun (WGS) entry which is preliminary data.</text>
</comment>
<name>A0A3M7L1Z8_AUXPR</name>
<accession>A0A3M7L1Z8</accession>
<keyword evidence="4" id="KW-0862">Zinc</keyword>
<organism evidence="6 7">
    <name type="scientific">Auxenochlorella protothecoides</name>
    <name type="common">Green microalga</name>
    <name type="synonym">Chlorella protothecoides</name>
    <dbReference type="NCBI Taxonomy" id="3075"/>
    <lineage>
        <taxon>Eukaryota</taxon>
        <taxon>Viridiplantae</taxon>
        <taxon>Chlorophyta</taxon>
        <taxon>core chlorophytes</taxon>
        <taxon>Trebouxiophyceae</taxon>
        <taxon>Chlorellales</taxon>
        <taxon>Chlorellaceae</taxon>
        <taxon>Auxenochlorella</taxon>
    </lineage>
</organism>
<dbReference type="Proteomes" id="UP000279271">
    <property type="component" value="Unassembled WGS sequence"/>
</dbReference>
<dbReference type="GO" id="GO:0005634">
    <property type="term" value="C:nucleus"/>
    <property type="evidence" value="ECO:0007669"/>
    <property type="project" value="TreeGrafter"/>
</dbReference>
<dbReference type="Pfam" id="PF17250">
    <property type="entry name" value="NDUFB11"/>
    <property type="match status" value="1"/>
</dbReference>
<comment type="similarity">
    <text evidence="1">Belongs to the ZPR1 family.</text>
</comment>
<evidence type="ECO:0000256" key="1">
    <source>
        <dbReference type="ARBA" id="ARBA00008354"/>
    </source>
</evidence>
<keyword evidence="3" id="KW-0863">Zinc-finger</keyword>
<dbReference type="InterPro" id="IPR035204">
    <property type="entry name" value="NDUFB11"/>
</dbReference>
<evidence type="ECO:0000256" key="2">
    <source>
        <dbReference type="ARBA" id="ARBA00022723"/>
    </source>
</evidence>
<dbReference type="GO" id="GO:0008270">
    <property type="term" value="F:zinc ion binding"/>
    <property type="evidence" value="ECO:0007669"/>
    <property type="project" value="UniProtKB-KW"/>
</dbReference>
<evidence type="ECO:0000259" key="5">
    <source>
        <dbReference type="SMART" id="SM00709"/>
    </source>
</evidence>
<dbReference type="InterPro" id="IPR040141">
    <property type="entry name" value="ZPR1"/>
</dbReference>
<dbReference type="InterPro" id="IPR042451">
    <property type="entry name" value="ZPR1_A/B_dom"/>
</dbReference>
<dbReference type="Gene3D" id="2.60.120.1040">
    <property type="entry name" value="ZPR1, A/B domain"/>
    <property type="match status" value="1"/>
</dbReference>
<dbReference type="PANTHER" id="PTHR10876:SF0">
    <property type="entry name" value="ZINC FINGER PROTEIN ZPR1"/>
    <property type="match status" value="1"/>
</dbReference>
<dbReference type="PANTHER" id="PTHR10876">
    <property type="entry name" value="ZINC FINGER PROTEIN ZPR1"/>
    <property type="match status" value="1"/>
</dbReference>